<dbReference type="Pfam" id="PF00440">
    <property type="entry name" value="TetR_N"/>
    <property type="match status" value="1"/>
</dbReference>
<sequence length="204" mass="22488">MCVTEGPSRRTPEEFRALILDAAGECLVEGGFASGRLLSAIARKAGISRPTLYKYGGTVDDIKEALVERELAAFIGHISPAFEEIAWTPDYLTDLLVLVIDYARRHPLLSAALRDVPELILPVFTLHARVQVDRIEEFVTPVLQGHIEAGRMPDVDIAVLVDALYRVVISAVIVDTRHDFDDPEVLRAYLRTALAFLTGLPAAR</sequence>
<evidence type="ECO:0000256" key="1">
    <source>
        <dbReference type="ARBA" id="ARBA00023015"/>
    </source>
</evidence>
<protein>
    <submittedName>
        <fullName evidence="6">TetR family transcriptional regulator</fullName>
    </submittedName>
</protein>
<dbReference type="SUPFAM" id="SSF46689">
    <property type="entry name" value="Homeodomain-like"/>
    <property type="match status" value="1"/>
</dbReference>
<organism evidence="6 7">
    <name type="scientific">Actinocorallia herbida</name>
    <dbReference type="NCBI Taxonomy" id="58109"/>
    <lineage>
        <taxon>Bacteria</taxon>
        <taxon>Bacillati</taxon>
        <taxon>Actinomycetota</taxon>
        <taxon>Actinomycetes</taxon>
        <taxon>Streptosporangiales</taxon>
        <taxon>Thermomonosporaceae</taxon>
        <taxon>Actinocorallia</taxon>
    </lineage>
</organism>
<gene>
    <name evidence="6" type="ORF">EDD29_6365</name>
</gene>
<reference evidence="6 7" key="1">
    <citation type="submission" date="2018-11" db="EMBL/GenBank/DDBJ databases">
        <title>Sequencing the genomes of 1000 actinobacteria strains.</title>
        <authorList>
            <person name="Klenk H.-P."/>
        </authorList>
    </citation>
    <scope>NUCLEOTIDE SEQUENCE [LARGE SCALE GENOMIC DNA]</scope>
    <source>
        <strain evidence="6 7">DSM 44254</strain>
    </source>
</reference>
<name>A0A3N1D574_9ACTN</name>
<evidence type="ECO:0000256" key="3">
    <source>
        <dbReference type="ARBA" id="ARBA00023163"/>
    </source>
</evidence>
<evidence type="ECO:0000259" key="5">
    <source>
        <dbReference type="PROSITE" id="PS50977"/>
    </source>
</evidence>
<dbReference type="OrthoDB" id="6077212at2"/>
<dbReference type="Proteomes" id="UP000272400">
    <property type="component" value="Unassembled WGS sequence"/>
</dbReference>
<dbReference type="EMBL" id="RJKE01000001">
    <property type="protein sequence ID" value="ROO88691.1"/>
    <property type="molecule type" value="Genomic_DNA"/>
</dbReference>
<dbReference type="GO" id="GO:0000976">
    <property type="term" value="F:transcription cis-regulatory region binding"/>
    <property type="evidence" value="ECO:0007669"/>
    <property type="project" value="TreeGrafter"/>
</dbReference>
<keyword evidence="1" id="KW-0805">Transcription regulation</keyword>
<dbReference type="GO" id="GO:0003700">
    <property type="term" value="F:DNA-binding transcription factor activity"/>
    <property type="evidence" value="ECO:0007669"/>
    <property type="project" value="TreeGrafter"/>
</dbReference>
<evidence type="ECO:0000256" key="2">
    <source>
        <dbReference type="ARBA" id="ARBA00023125"/>
    </source>
</evidence>
<dbReference type="InterPro" id="IPR001647">
    <property type="entry name" value="HTH_TetR"/>
</dbReference>
<dbReference type="PROSITE" id="PS50977">
    <property type="entry name" value="HTH_TETR_2"/>
    <property type="match status" value="1"/>
</dbReference>
<evidence type="ECO:0000256" key="4">
    <source>
        <dbReference type="PROSITE-ProRule" id="PRU00335"/>
    </source>
</evidence>
<dbReference type="AlphaFoldDB" id="A0A3N1D574"/>
<dbReference type="InterPro" id="IPR050109">
    <property type="entry name" value="HTH-type_TetR-like_transc_reg"/>
</dbReference>
<feature type="DNA-binding region" description="H-T-H motif" evidence="4">
    <location>
        <begin position="37"/>
        <end position="56"/>
    </location>
</feature>
<comment type="caution">
    <text evidence="6">The sequence shown here is derived from an EMBL/GenBank/DDBJ whole genome shotgun (WGS) entry which is preliminary data.</text>
</comment>
<keyword evidence="3" id="KW-0804">Transcription</keyword>
<evidence type="ECO:0000313" key="7">
    <source>
        <dbReference type="Proteomes" id="UP000272400"/>
    </source>
</evidence>
<feature type="domain" description="HTH tetR-type" evidence="5">
    <location>
        <begin position="13"/>
        <end position="74"/>
    </location>
</feature>
<dbReference type="PANTHER" id="PTHR30055:SF234">
    <property type="entry name" value="HTH-TYPE TRANSCRIPTIONAL REGULATOR BETI"/>
    <property type="match status" value="1"/>
</dbReference>
<dbReference type="RefSeq" id="WP_123667899.1">
    <property type="nucleotide sequence ID" value="NZ_RJKE01000001.1"/>
</dbReference>
<accession>A0A3N1D574</accession>
<keyword evidence="2 4" id="KW-0238">DNA-binding</keyword>
<evidence type="ECO:0000313" key="6">
    <source>
        <dbReference type="EMBL" id="ROO88691.1"/>
    </source>
</evidence>
<dbReference type="Gene3D" id="1.10.357.10">
    <property type="entry name" value="Tetracycline Repressor, domain 2"/>
    <property type="match status" value="1"/>
</dbReference>
<proteinExistence type="predicted"/>
<keyword evidence="7" id="KW-1185">Reference proteome</keyword>
<dbReference type="PANTHER" id="PTHR30055">
    <property type="entry name" value="HTH-TYPE TRANSCRIPTIONAL REGULATOR RUTR"/>
    <property type="match status" value="1"/>
</dbReference>
<dbReference type="InterPro" id="IPR009057">
    <property type="entry name" value="Homeodomain-like_sf"/>
</dbReference>